<dbReference type="RefSeq" id="WP_353541208.1">
    <property type="nucleotide sequence ID" value="NZ_BAABRN010000007.1"/>
</dbReference>
<accession>A0ABP9V7I2</accession>
<dbReference type="Proteomes" id="UP001458946">
    <property type="component" value="Unassembled WGS sequence"/>
</dbReference>
<evidence type="ECO:0000313" key="1">
    <source>
        <dbReference type="EMBL" id="GAA5501238.1"/>
    </source>
</evidence>
<comment type="caution">
    <text evidence="1">The sequence shown here is derived from an EMBL/GenBank/DDBJ whole genome shotgun (WGS) entry which is preliminary data.</text>
</comment>
<protein>
    <recommendedName>
        <fullName evidence="3">N-acetyltransferase domain-containing protein</fullName>
    </recommendedName>
</protein>
<keyword evidence="2" id="KW-1185">Reference proteome</keyword>
<reference evidence="1 2" key="1">
    <citation type="submission" date="2024-02" db="EMBL/GenBank/DDBJ databases">
        <title>Deinococcus xinjiangensis NBRC 107630.</title>
        <authorList>
            <person name="Ichikawa N."/>
            <person name="Katano-Makiyama Y."/>
            <person name="Hidaka K."/>
        </authorList>
    </citation>
    <scope>NUCLEOTIDE SEQUENCE [LARGE SCALE GENOMIC DNA]</scope>
    <source>
        <strain evidence="1 2">NBRC 107630</strain>
    </source>
</reference>
<evidence type="ECO:0008006" key="3">
    <source>
        <dbReference type="Google" id="ProtNLM"/>
    </source>
</evidence>
<dbReference type="EMBL" id="BAABRN010000007">
    <property type="protein sequence ID" value="GAA5501238.1"/>
    <property type="molecule type" value="Genomic_DNA"/>
</dbReference>
<dbReference type="InterPro" id="IPR016181">
    <property type="entry name" value="Acyl_CoA_acyltransferase"/>
</dbReference>
<sequence length="145" mass="15291">MERRGVLELRPEQANWTHTPAELLPEIAGNPKRRGVTVLLGSVPIGFFVLGNDERVEWYAGQPDPAAVTLNGLSLDRHTQGQGLGKQVMAQLPALVGALFPAARNAAGHGFGAAVPASHLAGGFHKSAVVLYSRLLSRLVPEASG</sequence>
<evidence type="ECO:0000313" key="2">
    <source>
        <dbReference type="Proteomes" id="UP001458946"/>
    </source>
</evidence>
<proteinExistence type="predicted"/>
<dbReference type="Gene3D" id="3.40.630.30">
    <property type="match status" value="1"/>
</dbReference>
<dbReference type="SUPFAM" id="SSF55729">
    <property type="entry name" value="Acyl-CoA N-acyltransferases (Nat)"/>
    <property type="match status" value="1"/>
</dbReference>
<gene>
    <name evidence="1" type="ORF">Dxin01_00970</name>
</gene>
<name>A0ABP9V7I2_9DEIO</name>
<organism evidence="1 2">
    <name type="scientific">Deinococcus xinjiangensis</name>
    <dbReference type="NCBI Taxonomy" id="457454"/>
    <lineage>
        <taxon>Bacteria</taxon>
        <taxon>Thermotogati</taxon>
        <taxon>Deinococcota</taxon>
        <taxon>Deinococci</taxon>
        <taxon>Deinococcales</taxon>
        <taxon>Deinococcaceae</taxon>
        <taxon>Deinococcus</taxon>
    </lineage>
</organism>